<gene>
    <name evidence="2" type="ORF">GCM10011389_31510</name>
</gene>
<comment type="caution">
    <text evidence="2">The sequence shown here is derived from an EMBL/GenBank/DDBJ whole genome shotgun (WGS) entry which is preliminary data.</text>
</comment>
<dbReference type="Proteomes" id="UP000642571">
    <property type="component" value="Unassembled WGS sequence"/>
</dbReference>
<keyword evidence="1" id="KW-0812">Transmembrane</keyword>
<dbReference type="EMBL" id="BMIN01000016">
    <property type="protein sequence ID" value="GGD21540.1"/>
    <property type="molecule type" value="Genomic_DNA"/>
</dbReference>
<organism evidence="2 3">
    <name type="scientific">Pontibacillus salipaludis</name>
    <dbReference type="NCBI Taxonomy" id="1697394"/>
    <lineage>
        <taxon>Bacteria</taxon>
        <taxon>Bacillati</taxon>
        <taxon>Bacillota</taxon>
        <taxon>Bacilli</taxon>
        <taxon>Bacillales</taxon>
        <taxon>Bacillaceae</taxon>
        <taxon>Pontibacillus</taxon>
    </lineage>
</organism>
<accession>A0ABQ1QAY6</accession>
<keyword evidence="1" id="KW-0472">Membrane</keyword>
<reference evidence="3" key="1">
    <citation type="journal article" date="2019" name="Int. J. Syst. Evol. Microbiol.">
        <title>The Global Catalogue of Microorganisms (GCM) 10K type strain sequencing project: providing services to taxonomists for standard genome sequencing and annotation.</title>
        <authorList>
            <consortium name="The Broad Institute Genomics Platform"/>
            <consortium name="The Broad Institute Genome Sequencing Center for Infectious Disease"/>
            <person name="Wu L."/>
            <person name="Ma J."/>
        </authorList>
    </citation>
    <scope>NUCLEOTIDE SEQUENCE [LARGE SCALE GENOMIC DNA]</scope>
    <source>
        <strain evidence="3">CGMCC 1.15353</strain>
    </source>
</reference>
<evidence type="ECO:0000313" key="2">
    <source>
        <dbReference type="EMBL" id="GGD21540.1"/>
    </source>
</evidence>
<dbReference type="RefSeq" id="WP_188655344.1">
    <property type="nucleotide sequence ID" value="NZ_BMIN01000016.1"/>
</dbReference>
<evidence type="ECO:0000313" key="3">
    <source>
        <dbReference type="Proteomes" id="UP000642571"/>
    </source>
</evidence>
<feature type="transmembrane region" description="Helical" evidence="1">
    <location>
        <begin position="25"/>
        <end position="48"/>
    </location>
</feature>
<keyword evidence="1" id="KW-1133">Transmembrane helix</keyword>
<sequence length="206" mass="23936">MQSLPTFIVSGIGFFFLYYFEITNLWLIALFGVLLVVFAIFPTLNILLWEKDIPKIERFLLKNKKNLTFYTVYALANGLDEEIQSTTKKLVSKSKHRSRQALYKIGEALHFKDLEAANEELSYITAPAYRAYYEGFIRLEEGDLAQANRIIDETQNTWMKNALMAERERLAGHLDEAILYAEEAKKNSKGLQYYTLHKTFERELGI</sequence>
<evidence type="ECO:0000256" key="1">
    <source>
        <dbReference type="SAM" id="Phobius"/>
    </source>
</evidence>
<keyword evidence="3" id="KW-1185">Reference proteome</keyword>
<proteinExistence type="predicted"/>
<name>A0ABQ1QAY6_9BACI</name>
<protein>
    <submittedName>
        <fullName evidence="2">Uncharacterized protein</fullName>
    </submittedName>
</protein>